<feature type="non-terminal residue" evidence="3">
    <location>
        <position position="1"/>
    </location>
</feature>
<dbReference type="OrthoDB" id="689128at2759"/>
<dbReference type="STRING" id="888268.A0A1E5WEX3"/>
<feature type="domain" description="Serine-threonine/tyrosine-protein kinase catalytic" evidence="2">
    <location>
        <begin position="3"/>
        <end position="43"/>
    </location>
</feature>
<sequence>LKTELELVAKLQHKNLARLIGVCLEEDEKLLVYEYMPNRSLDKRYFRLTPAPIHIDYPFHISNSKPATVRYSVYMHGHMHGLLDSVLEMVTGRKNSSFADLEESVDLLTLVWENWTTGTIEELLDPFLGSRASHDQMLKLVRTVSTRLSIPLSISNSTLSTDSPADRPTMSAVNVMLGSTTVSLQVPSRPTFCIQEIEDGLNFTRMGIPGQSTSKSKATMSPNEVSLTELEPR</sequence>
<protein>
    <recommendedName>
        <fullName evidence="2">Serine-threonine/tyrosine-protein kinase catalytic domain-containing protein</fullName>
    </recommendedName>
</protein>
<organism evidence="3 4">
    <name type="scientific">Dichanthelium oligosanthes</name>
    <dbReference type="NCBI Taxonomy" id="888268"/>
    <lineage>
        <taxon>Eukaryota</taxon>
        <taxon>Viridiplantae</taxon>
        <taxon>Streptophyta</taxon>
        <taxon>Embryophyta</taxon>
        <taxon>Tracheophyta</taxon>
        <taxon>Spermatophyta</taxon>
        <taxon>Magnoliopsida</taxon>
        <taxon>Liliopsida</taxon>
        <taxon>Poales</taxon>
        <taxon>Poaceae</taxon>
        <taxon>PACMAD clade</taxon>
        <taxon>Panicoideae</taxon>
        <taxon>Panicodae</taxon>
        <taxon>Paniceae</taxon>
        <taxon>Dichantheliinae</taxon>
        <taxon>Dichanthelium</taxon>
    </lineage>
</organism>
<evidence type="ECO:0000256" key="1">
    <source>
        <dbReference type="SAM" id="MobiDB-lite"/>
    </source>
</evidence>
<dbReference type="GO" id="GO:0004672">
    <property type="term" value="F:protein kinase activity"/>
    <property type="evidence" value="ECO:0007669"/>
    <property type="project" value="InterPro"/>
</dbReference>
<feature type="compositionally biased region" description="Polar residues" evidence="1">
    <location>
        <begin position="210"/>
        <end position="226"/>
    </location>
</feature>
<dbReference type="Proteomes" id="UP000095767">
    <property type="component" value="Unassembled WGS sequence"/>
</dbReference>
<dbReference type="InterPro" id="IPR001245">
    <property type="entry name" value="Ser-Thr/Tyr_kinase_cat_dom"/>
</dbReference>
<dbReference type="SUPFAM" id="SSF56112">
    <property type="entry name" value="Protein kinase-like (PK-like)"/>
    <property type="match status" value="1"/>
</dbReference>
<gene>
    <name evidence="3" type="ORF">BAE44_0003087</name>
</gene>
<comment type="caution">
    <text evidence="3">The sequence shown here is derived from an EMBL/GenBank/DDBJ whole genome shotgun (WGS) entry which is preliminary data.</text>
</comment>
<reference evidence="3 4" key="1">
    <citation type="submission" date="2016-09" db="EMBL/GenBank/DDBJ databases">
        <title>The draft genome of Dichanthelium oligosanthes: A C3 panicoid grass species.</title>
        <authorList>
            <person name="Studer A.J."/>
            <person name="Schnable J.C."/>
            <person name="Brutnell T.P."/>
        </authorList>
    </citation>
    <scope>NUCLEOTIDE SEQUENCE [LARGE SCALE GENOMIC DNA]</scope>
    <source>
        <strain evidence="4">cv. Kellogg 1175</strain>
        <tissue evidence="3">Leaf</tissue>
    </source>
</reference>
<dbReference type="Gene3D" id="1.10.510.10">
    <property type="entry name" value="Transferase(Phosphotransferase) domain 1"/>
    <property type="match status" value="1"/>
</dbReference>
<dbReference type="PANTHER" id="PTHR27006:SF618">
    <property type="entry name" value="CYSTEINE-RICH RECEPTOR-LIKE PROTEIN KINASE 10"/>
    <property type="match status" value="1"/>
</dbReference>
<dbReference type="Pfam" id="PF07714">
    <property type="entry name" value="PK_Tyr_Ser-Thr"/>
    <property type="match status" value="1"/>
</dbReference>
<accession>A0A1E5WEX3</accession>
<keyword evidence="4" id="KW-1185">Reference proteome</keyword>
<evidence type="ECO:0000313" key="3">
    <source>
        <dbReference type="EMBL" id="OEL35894.1"/>
    </source>
</evidence>
<evidence type="ECO:0000313" key="4">
    <source>
        <dbReference type="Proteomes" id="UP000095767"/>
    </source>
</evidence>
<dbReference type="PANTHER" id="PTHR27006">
    <property type="entry name" value="PROMASTIGOTE SURFACE ANTIGEN PROTEIN PSA"/>
    <property type="match status" value="1"/>
</dbReference>
<dbReference type="Gene3D" id="3.30.200.20">
    <property type="entry name" value="Phosphorylase Kinase, domain 1"/>
    <property type="match status" value="1"/>
</dbReference>
<feature type="region of interest" description="Disordered" evidence="1">
    <location>
        <begin position="208"/>
        <end position="233"/>
    </location>
</feature>
<dbReference type="EMBL" id="LWDX02010688">
    <property type="protein sequence ID" value="OEL35894.1"/>
    <property type="molecule type" value="Genomic_DNA"/>
</dbReference>
<proteinExistence type="predicted"/>
<dbReference type="InterPro" id="IPR011009">
    <property type="entry name" value="Kinase-like_dom_sf"/>
</dbReference>
<name>A0A1E5WEX3_9POAL</name>
<dbReference type="AlphaFoldDB" id="A0A1E5WEX3"/>
<evidence type="ECO:0000259" key="2">
    <source>
        <dbReference type="Pfam" id="PF07714"/>
    </source>
</evidence>